<dbReference type="Pfam" id="PF24818">
    <property type="entry name" value="PH_TRF2_HOY1"/>
    <property type="match status" value="1"/>
</dbReference>
<feature type="compositionally biased region" description="Basic and acidic residues" evidence="7">
    <location>
        <begin position="616"/>
        <end position="625"/>
    </location>
</feature>
<feature type="compositionally biased region" description="Polar residues" evidence="7">
    <location>
        <begin position="638"/>
        <end position="673"/>
    </location>
</feature>
<dbReference type="STRING" id="2082308.A0A2K1QW27"/>
<keyword evidence="4 5" id="KW-0539">Nucleus</keyword>
<proteinExistence type="predicted"/>
<dbReference type="InterPro" id="IPR051000">
    <property type="entry name" value="Homeobox_DNA-bind_prot"/>
</dbReference>
<keyword evidence="2 5" id="KW-0238">DNA-binding</keyword>
<dbReference type="InterPro" id="IPR001356">
    <property type="entry name" value="HD"/>
</dbReference>
<dbReference type="CDD" id="cd00086">
    <property type="entry name" value="homeodomain"/>
    <property type="match status" value="1"/>
</dbReference>
<dbReference type="InterPro" id="IPR009057">
    <property type="entry name" value="Homeodomain-like_sf"/>
</dbReference>
<comment type="caution">
    <text evidence="9">The sequence shown here is derived from an EMBL/GenBank/DDBJ whole genome shotgun (WGS) entry which is preliminary data.</text>
</comment>
<evidence type="ECO:0000313" key="10">
    <source>
        <dbReference type="Proteomes" id="UP000243797"/>
    </source>
</evidence>
<name>A0A2K1QW27_9PEZI</name>
<evidence type="ECO:0000259" key="8">
    <source>
        <dbReference type="PROSITE" id="PS50071"/>
    </source>
</evidence>
<evidence type="ECO:0000256" key="1">
    <source>
        <dbReference type="ARBA" id="ARBA00004123"/>
    </source>
</evidence>
<dbReference type="InterPro" id="IPR057939">
    <property type="entry name" value="TRF2_HOY1_PH"/>
</dbReference>
<comment type="subcellular location">
    <subcellularLocation>
        <location evidence="1 5 6">Nucleus</location>
    </subcellularLocation>
</comment>
<organism evidence="9 10">
    <name type="scientific">Sphaceloma murrayae</name>
    <dbReference type="NCBI Taxonomy" id="2082308"/>
    <lineage>
        <taxon>Eukaryota</taxon>
        <taxon>Fungi</taxon>
        <taxon>Dikarya</taxon>
        <taxon>Ascomycota</taxon>
        <taxon>Pezizomycotina</taxon>
        <taxon>Dothideomycetes</taxon>
        <taxon>Dothideomycetidae</taxon>
        <taxon>Myriangiales</taxon>
        <taxon>Elsinoaceae</taxon>
        <taxon>Sphaceloma</taxon>
    </lineage>
</organism>
<dbReference type="GO" id="GO:0030154">
    <property type="term" value="P:cell differentiation"/>
    <property type="evidence" value="ECO:0007669"/>
    <property type="project" value="TreeGrafter"/>
</dbReference>
<keyword evidence="3 5" id="KW-0371">Homeobox</keyword>
<dbReference type="GO" id="GO:0005634">
    <property type="term" value="C:nucleus"/>
    <property type="evidence" value="ECO:0007669"/>
    <property type="project" value="UniProtKB-SubCell"/>
</dbReference>
<sequence>MDPASDNMSDPQDSVQSESPEMKQTPGTPTPSIPAISNLSNPRRPPRKSTLTQQQKNQKRQRATQDQLVTLEHEFNKNPTPTALVRERIANDINMTERSVQIWFQNRRAKIKNIARKSIENGEDCESIPESMRRHLAMQAMESGKPFFPGMMNSGFAAYGNGAMSLNTDTSTGKVVIQHFNCRSLSIGTWRRVGQSQMDLIIFYSPEKACVTYYINNDSAGYKIEYPFAWIRNINLVQGDMNTAAEGASQQMGSLVVELNRPPKFYMDGSGGGGFYECSDFTEDQQASRVLTHHLGGPSKILSGQLAKLVSLDAFQNRHLLNPALTISAPVSPIGHRPASQPNHMVHPQQMFPEHQPGLMGPPAPRGHKRQRSRSVPVAVDFSMLRQPMPSFVIQQQSGPQTPAAQNNEAIFAPIPQHHHSFVSGPMGPNLSIDTSASYGMDFRQFAGPMSATTLNSPSDFGTPAFFGGHPNEQQAFSTPANTSFLNVDPANMIGTSNTPLSMMSGDPVIADHSPPFNVRSQSADIFSTPGEHPSLSEDALSLDVSKPMAFKSPLSEYQYNSTFSDEFTFSPPPSSNKMELPFRAHDGPMPYQTPTHNPHNPHHQDSGVSFTSPHDAFHTPKENGFDSSMYHSPAQMGDSSNYQTPATQHMQNKFQTPANQVYHQSPLGSNEQSEQDEQDMQNFVQYGTIDPASL</sequence>
<protein>
    <recommendedName>
        <fullName evidence="8">Homeobox domain-containing protein</fullName>
    </recommendedName>
</protein>
<dbReference type="OrthoDB" id="6159439at2759"/>
<dbReference type="PROSITE" id="PS00027">
    <property type="entry name" value="HOMEOBOX_1"/>
    <property type="match status" value="1"/>
</dbReference>
<feature type="compositionally biased region" description="Polar residues" evidence="7">
    <location>
        <begin position="1"/>
        <end position="19"/>
    </location>
</feature>
<dbReference type="Gene3D" id="1.10.10.60">
    <property type="entry name" value="Homeodomain-like"/>
    <property type="match status" value="1"/>
</dbReference>
<dbReference type="GO" id="GO:0000981">
    <property type="term" value="F:DNA-binding transcription factor activity, RNA polymerase II-specific"/>
    <property type="evidence" value="ECO:0007669"/>
    <property type="project" value="InterPro"/>
</dbReference>
<feature type="region of interest" description="Disordered" evidence="7">
    <location>
        <begin position="593"/>
        <end position="695"/>
    </location>
</feature>
<evidence type="ECO:0000313" key="9">
    <source>
        <dbReference type="EMBL" id="PNS19262.1"/>
    </source>
</evidence>
<evidence type="ECO:0000256" key="2">
    <source>
        <dbReference type="ARBA" id="ARBA00023125"/>
    </source>
</evidence>
<evidence type="ECO:0000256" key="5">
    <source>
        <dbReference type="PROSITE-ProRule" id="PRU00108"/>
    </source>
</evidence>
<dbReference type="Pfam" id="PF00046">
    <property type="entry name" value="Homeodomain"/>
    <property type="match status" value="1"/>
</dbReference>
<dbReference type="InterPro" id="IPR017970">
    <property type="entry name" value="Homeobox_CS"/>
</dbReference>
<dbReference type="SMART" id="SM00389">
    <property type="entry name" value="HOX"/>
    <property type="match status" value="1"/>
</dbReference>
<dbReference type="PANTHER" id="PTHR24324:SF5">
    <property type="entry name" value="HEMATOPOIETICALLY-EXPRESSED HOMEOBOX PROTEIN HHEX"/>
    <property type="match status" value="1"/>
</dbReference>
<dbReference type="PROSITE" id="PS50071">
    <property type="entry name" value="HOMEOBOX_2"/>
    <property type="match status" value="1"/>
</dbReference>
<dbReference type="PANTHER" id="PTHR24324">
    <property type="entry name" value="HOMEOBOX PROTEIN HHEX"/>
    <property type="match status" value="1"/>
</dbReference>
<gene>
    <name evidence="9" type="ORF">CAC42_2439</name>
</gene>
<dbReference type="Proteomes" id="UP000243797">
    <property type="component" value="Unassembled WGS sequence"/>
</dbReference>
<dbReference type="SUPFAM" id="SSF46689">
    <property type="entry name" value="Homeodomain-like"/>
    <property type="match status" value="1"/>
</dbReference>
<keyword evidence="10" id="KW-1185">Reference proteome</keyword>
<feature type="domain" description="Homeobox" evidence="8">
    <location>
        <begin position="54"/>
        <end position="114"/>
    </location>
</feature>
<accession>A0A2K1QW27</accession>
<evidence type="ECO:0000256" key="6">
    <source>
        <dbReference type="RuleBase" id="RU000682"/>
    </source>
</evidence>
<evidence type="ECO:0000256" key="4">
    <source>
        <dbReference type="ARBA" id="ARBA00023242"/>
    </source>
</evidence>
<feature type="region of interest" description="Disordered" evidence="7">
    <location>
        <begin position="1"/>
        <end position="64"/>
    </location>
</feature>
<dbReference type="GO" id="GO:0000978">
    <property type="term" value="F:RNA polymerase II cis-regulatory region sequence-specific DNA binding"/>
    <property type="evidence" value="ECO:0007669"/>
    <property type="project" value="TreeGrafter"/>
</dbReference>
<feature type="DNA-binding region" description="Homeobox" evidence="5">
    <location>
        <begin position="56"/>
        <end position="115"/>
    </location>
</feature>
<evidence type="ECO:0000256" key="3">
    <source>
        <dbReference type="ARBA" id="ARBA00023155"/>
    </source>
</evidence>
<dbReference type="AlphaFoldDB" id="A0A2K1QW27"/>
<dbReference type="EMBL" id="NKHZ01000032">
    <property type="protein sequence ID" value="PNS19262.1"/>
    <property type="molecule type" value="Genomic_DNA"/>
</dbReference>
<evidence type="ECO:0000256" key="7">
    <source>
        <dbReference type="SAM" id="MobiDB-lite"/>
    </source>
</evidence>
<dbReference type="InParanoid" id="A0A2K1QW27"/>
<reference evidence="9 10" key="1">
    <citation type="submission" date="2017-06" db="EMBL/GenBank/DDBJ databases">
        <title>Draft genome sequence of a variant of Elsinoe murrayae.</title>
        <authorList>
            <person name="Cheng Q."/>
        </authorList>
    </citation>
    <scope>NUCLEOTIDE SEQUENCE [LARGE SCALE GENOMIC DNA]</scope>
    <source>
        <strain evidence="9 10">CQ-2017a</strain>
    </source>
</reference>